<evidence type="ECO:0000259" key="3">
    <source>
        <dbReference type="Pfam" id="PF00884"/>
    </source>
</evidence>
<organism evidence="4 5">
    <name type="scientific">Blastopirellula marina</name>
    <dbReference type="NCBI Taxonomy" id="124"/>
    <lineage>
        <taxon>Bacteria</taxon>
        <taxon>Pseudomonadati</taxon>
        <taxon>Planctomycetota</taxon>
        <taxon>Planctomycetia</taxon>
        <taxon>Pirellulales</taxon>
        <taxon>Pirellulaceae</taxon>
        <taxon>Blastopirellula</taxon>
    </lineage>
</organism>
<feature type="domain" description="Sulfatase N-terminal" evidence="3">
    <location>
        <begin position="29"/>
        <end position="346"/>
    </location>
</feature>
<evidence type="ECO:0000313" key="5">
    <source>
        <dbReference type="Proteomes" id="UP000240009"/>
    </source>
</evidence>
<dbReference type="InterPro" id="IPR017850">
    <property type="entry name" value="Alkaline_phosphatase_core_sf"/>
</dbReference>
<dbReference type="GO" id="GO:0004065">
    <property type="term" value="F:arylsulfatase activity"/>
    <property type="evidence" value="ECO:0007669"/>
    <property type="project" value="TreeGrafter"/>
</dbReference>
<dbReference type="OrthoDB" id="9783154at2"/>
<dbReference type="PANTHER" id="PTHR42693">
    <property type="entry name" value="ARYLSULFATASE FAMILY MEMBER"/>
    <property type="match status" value="1"/>
</dbReference>
<comment type="caution">
    <text evidence="4">The sequence shown here is derived from an EMBL/GenBank/DDBJ whole genome shotgun (WGS) entry which is preliminary data.</text>
</comment>
<dbReference type="EMBL" id="PUIA01000074">
    <property type="protein sequence ID" value="PQO25754.1"/>
    <property type="molecule type" value="Genomic_DNA"/>
</dbReference>
<dbReference type="FunFam" id="3.40.720.10:FF:000070">
    <property type="entry name" value="Arylsulfatase A"/>
    <property type="match status" value="1"/>
</dbReference>
<evidence type="ECO:0000256" key="1">
    <source>
        <dbReference type="ARBA" id="ARBA00008779"/>
    </source>
</evidence>
<gene>
    <name evidence="4" type="ORF">C5Y96_23380</name>
</gene>
<protein>
    <submittedName>
        <fullName evidence="4">Arylsulfatase</fullName>
    </submittedName>
</protein>
<comment type="similarity">
    <text evidence="1">Belongs to the sulfatase family.</text>
</comment>
<dbReference type="Gene3D" id="3.40.720.10">
    <property type="entry name" value="Alkaline Phosphatase, subunit A"/>
    <property type="match status" value="1"/>
</dbReference>
<dbReference type="SUPFAM" id="SSF53649">
    <property type="entry name" value="Alkaline phosphatase-like"/>
    <property type="match status" value="1"/>
</dbReference>
<dbReference type="CDD" id="cd16146">
    <property type="entry name" value="ARS_like"/>
    <property type="match status" value="1"/>
</dbReference>
<accession>A0A2S8F1F2</accession>
<dbReference type="AlphaFoldDB" id="A0A2S8F1F2"/>
<proteinExistence type="inferred from homology"/>
<dbReference type="PANTHER" id="PTHR42693:SF53">
    <property type="entry name" value="ENDO-4-O-SULFATASE"/>
    <property type="match status" value="1"/>
</dbReference>
<dbReference type="InterPro" id="IPR050738">
    <property type="entry name" value="Sulfatase"/>
</dbReference>
<name>A0A2S8F1F2_9BACT</name>
<dbReference type="Gene3D" id="3.30.1120.10">
    <property type="match status" value="1"/>
</dbReference>
<evidence type="ECO:0000256" key="2">
    <source>
        <dbReference type="ARBA" id="ARBA00022801"/>
    </source>
</evidence>
<reference evidence="4 5" key="1">
    <citation type="submission" date="2018-02" db="EMBL/GenBank/DDBJ databases">
        <title>Comparative genomes isolates from brazilian mangrove.</title>
        <authorList>
            <person name="Araujo J.E."/>
            <person name="Taketani R.G."/>
            <person name="Silva M.C.P."/>
            <person name="Loureco M.V."/>
            <person name="Andreote F.D."/>
        </authorList>
    </citation>
    <scope>NUCLEOTIDE SEQUENCE [LARGE SCALE GENOMIC DNA]</scope>
    <source>
        <strain evidence="4 5">HEX-2 MGV</strain>
    </source>
</reference>
<sequence length="612" mass="69664">MKSIVLLTIGLIFGSYMLAPSTVCAVERPNVIVIMTDDQGYGEFSCTGNPITSTPNIDRLAQEGVRFVDFHVSPMCTPTRGQLLSGLDAFRNGAINVSSGRTLLRPELKTMANMFQDAGYRTGHFGKWHLGDNYPFRPEDRGFDEALWFPSSHINSVPDYWDNDYFEDTYIHNTKREKYEGYCTDVFFGEAMKWIDNPQDNRPFFTYIALNAAHWPWFVPDSYRDAIRAAMNSHPEVGKSLGPNQRKDLVSFLAMGANIDDNVGLLDQFLEKIEQKENTIVVFLTDNGSTMGIHYYNAQMRGHKTTLWEGGHRVPCFIRWPSGINNPGEIDTLCHVQDLMPTLADLCRITTHLPAKLDGTSLRPLIDDRTSELTDRMLVINYSRMPSFKVTYTTENPAIPHRDGACVMWKHWRLIENRELYNVQNDIHQDHNVADKHPDIVAKMRSHLDRWWDEVKDDVLEPQSVIIGSDAENPILLSGCEWLDVFVDQQIQIRRGVRKNGAWHVQVDQPGLYEFELRRWPRESGLELAKGCAAKEVTDGTFIAGTALPIHAAKLRLSDNVKVLDTPNQTKTAFITQQHLSKGPMEIQSYLLNESGDEVCGAYYLYVKRLTP</sequence>
<dbReference type="InterPro" id="IPR000917">
    <property type="entry name" value="Sulfatase_N"/>
</dbReference>
<dbReference type="Pfam" id="PF00884">
    <property type="entry name" value="Sulfatase"/>
    <property type="match status" value="1"/>
</dbReference>
<dbReference type="RefSeq" id="WP_105358455.1">
    <property type="nucleotide sequence ID" value="NZ_PUIA01000074.1"/>
</dbReference>
<evidence type="ECO:0000313" key="4">
    <source>
        <dbReference type="EMBL" id="PQO25754.1"/>
    </source>
</evidence>
<dbReference type="Proteomes" id="UP000240009">
    <property type="component" value="Unassembled WGS sequence"/>
</dbReference>
<keyword evidence="2" id="KW-0378">Hydrolase</keyword>